<sequence length="185" mass="21840">MCSDMKWVNQITSVCNKLKKLIYIIKQLRDILAPKDIRLFYLALVESQITYGLIGWGGAYDNILSLRQTCQNTIIKVAIKKDRRYPTEKIFKEFNVLNIKNLYFKISILYIKKHNILSPLNHGVNTRYALNKYSQLWPKKTGCRMVFDFIGTQIFNSMPTYLANMPFPLFKKHITHWLMYECDVT</sequence>
<dbReference type="AlphaFoldDB" id="A0A2S2NE73"/>
<accession>A0A2S2NE73</accession>
<evidence type="ECO:0000313" key="1">
    <source>
        <dbReference type="EMBL" id="MBY15524.1"/>
    </source>
</evidence>
<dbReference type="EMBL" id="GGMR01002905">
    <property type="protein sequence ID" value="MBY15524.1"/>
    <property type="molecule type" value="Transcribed_RNA"/>
</dbReference>
<name>A0A2S2NE73_SCHGA</name>
<proteinExistence type="predicted"/>
<evidence type="ECO:0008006" key="2">
    <source>
        <dbReference type="Google" id="ProtNLM"/>
    </source>
</evidence>
<reference evidence="1" key="1">
    <citation type="submission" date="2018-04" db="EMBL/GenBank/DDBJ databases">
        <title>Transcriptome of Schizaphis graminum biotype I.</title>
        <authorList>
            <person name="Scully E.D."/>
            <person name="Geib S.M."/>
            <person name="Palmer N.A."/>
            <person name="Koch K."/>
            <person name="Bradshaw J."/>
            <person name="Heng-Moss T."/>
            <person name="Sarath G."/>
        </authorList>
    </citation>
    <scope>NUCLEOTIDE SEQUENCE</scope>
</reference>
<gene>
    <name evidence="1" type="ORF">g.29616</name>
</gene>
<organism evidence="1">
    <name type="scientific">Schizaphis graminum</name>
    <name type="common">Green bug aphid</name>
    <dbReference type="NCBI Taxonomy" id="13262"/>
    <lineage>
        <taxon>Eukaryota</taxon>
        <taxon>Metazoa</taxon>
        <taxon>Ecdysozoa</taxon>
        <taxon>Arthropoda</taxon>
        <taxon>Hexapoda</taxon>
        <taxon>Insecta</taxon>
        <taxon>Pterygota</taxon>
        <taxon>Neoptera</taxon>
        <taxon>Paraneoptera</taxon>
        <taxon>Hemiptera</taxon>
        <taxon>Sternorrhyncha</taxon>
        <taxon>Aphidomorpha</taxon>
        <taxon>Aphidoidea</taxon>
        <taxon>Aphididae</taxon>
        <taxon>Aphidini</taxon>
        <taxon>Schizaphis</taxon>
    </lineage>
</organism>
<protein>
    <recommendedName>
        <fullName evidence="2">RNA-directed DNA polymerase</fullName>
    </recommendedName>
</protein>